<dbReference type="GO" id="GO:0000981">
    <property type="term" value="F:DNA-binding transcription factor activity, RNA polymerase II-specific"/>
    <property type="evidence" value="ECO:0007669"/>
    <property type="project" value="TreeGrafter"/>
</dbReference>
<evidence type="ECO:0000313" key="8">
    <source>
        <dbReference type="EMBL" id="CAD7439961.1"/>
    </source>
</evidence>
<keyword evidence="6" id="KW-0812">Transmembrane</keyword>
<accession>A0A7R9ERB1</accession>
<evidence type="ECO:0000259" key="7">
    <source>
        <dbReference type="Pfam" id="PF08447"/>
    </source>
</evidence>
<dbReference type="PANTHER" id="PTHR23043">
    <property type="entry name" value="HYPOXIA-INDUCIBLE FACTOR 1 ALPHA"/>
    <property type="match status" value="1"/>
</dbReference>
<dbReference type="InterPro" id="IPR013655">
    <property type="entry name" value="PAS_fold_3"/>
</dbReference>
<feature type="domain" description="PAS fold-3" evidence="7">
    <location>
        <begin position="43"/>
        <end position="78"/>
    </location>
</feature>
<dbReference type="InterPro" id="IPR000014">
    <property type="entry name" value="PAS"/>
</dbReference>
<dbReference type="EMBL" id="OD564830">
    <property type="protein sequence ID" value="CAD7439961.1"/>
    <property type="molecule type" value="Genomic_DNA"/>
</dbReference>
<keyword evidence="6" id="KW-0472">Membrane</keyword>
<evidence type="ECO:0000256" key="5">
    <source>
        <dbReference type="ARBA" id="ARBA00023242"/>
    </source>
</evidence>
<keyword evidence="4" id="KW-0804">Transcription</keyword>
<gene>
    <name evidence="8" type="ORF">TBIB3V08_LOCUS2500</name>
</gene>
<evidence type="ECO:0000256" key="1">
    <source>
        <dbReference type="ARBA" id="ARBA00004123"/>
    </source>
</evidence>
<dbReference type="SUPFAM" id="SSF55785">
    <property type="entry name" value="PYP-like sensor domain (PAS domain)"/>
    <property type="match status" value="1"/>
</dbReference>
<reference evidence="8" key="1">
    <citation type="submission" date="2020-11" db="EMBL/GenBank/DDBJ databases">
        <authorList>
            <person name="Tran Van P."/>
        </authorList>
    </citation>
    <scope>NUCLEOTIDE SEQUENCE</scope>
</reference>
<evidence type="ECO:0000256" key="6">
    <source>
        <dbReference type="SAM" id="Phobius"/>
    </source>
</evidence>
<dbReference type="PANTHER" id="PTHR23043:SF17">
    <property type="entry name" value="PROTEIN SIMILAR"/>
    <property type="match status" value="1"/>
</dbReference>
<dbReference type="Pfam" id="PF08447">
    <property type="entry name" value="PAS_3"/>
    <property type="match status" value="1"/>
</dbReference>
<dbReference type="CDD" id="cd00130">
    <property type="entry name" value="PAS"/>
    <property type="match status" value="1"/>
</dbReference>
<keyword evidence="2" id="KW-0805">Transcription regulation</keyword>
<dbReference type="GO" id="GO:0005634">
    <property type="term" value="C:nucleus"/>
    <property type="evidence" value="ECO:0007669"/>
    <property type="project" value="UniProtKB-SubCell"/>
</dbReference>
<evidence type="ECO:0000256" key="3">
    <source>
        <dbReference type="ARBA" id="ARBA00023125"/>
    </source>
</evidence>
<evidence type="ECO:0000256" key="4">
    <source>
        <dbReference type="ARBA" id="ARBA00023163"/>
    </source>
</evidence>
<dbReference type="InterPro" id="IPR035965">
    <property type="entry name" value="PAS-like_dom_sf"/>
</dbReference>
<dbReference type="AlphaFoldDB" id="A0A7R9ERB1"/>
<dbReference type="GO" id="GO:0071456">
    <property type="term" value="P:cellular response to hypoxia"/>
    <property type="evidence" value="ECO:0007669"/>
    <property type="project" value="TreeGrafter"/>
</dbReference>
<organism evidence="8">
    <name type="scientific">Timema bartmani</name>
    <dbReference type="NCBI Taxonomy" id="61472"/>
    <lineage>
        <taxon>Eukaryota</taxon>
        <taxon>Metazoa</taxon>
        <taxon>Ecdysozoa</taxon>
        <taxon>Arthropoda</taxon>
        <taxon>Hexapoda</taxon>
        <taxon>Insecta</taxon>
        <taxon>Pterygota</taxon>
        <taxon>Neoptera</taxon>
        <taxon>Polyneoptera</taxon>
        <taxon>Phasmatodea</taxon>
        <taxon>Timematodea</taxon>
        <taxon>Timematoidea</taxon>
        <taxon>Timematidae</taxon>
        <taxon>Timema</taxon>
    </lineage>
</organism>
<dbReference type="GO" id="GO:0010557">
    <property type="term" value="P:positive regulation of macromolecule biosynthetic process"/>
    <property type="evidence" value="ECO:0007669"/>
    <property type="project" value="UniProtKB-ARBA"/>
</dbReference>
<comment type="subcellular location">
    <subcellularLocation>
        <location evidence="1">Nucleus</location>
    </subcellularLocation>
</comment>
<keyword evidence="3" id="KW-0238">DNA-binding</keyword>
<name>A0A7R9ERB1_9NEOP</name>
<protein>
    <recommendedName>
        <fullName evidence="7">PAS fold-3 domain-containing protein</fullName>
    </recommendedName>
</protein>
<dbReference type="GO" id="GO:0000977">
    <property type="term" value="F:RNA polymerase II transcription regulatory region sequence-specific DNA binding"/>
    <property type="evidence" value="ECO:0007669"/>
    <property type="project" value="TreeGrafter"/>
</dbReference>
<dbReference type="Gene3D" id="3.30.450.20">
    <property type="entry name" value="PAS domain"/>
    <property type="match status" value="1"/>
</dbReference>
<keyword evidence="5" id="KW-0539">Nucleus</keyword>
<keyword evidence="6" id="KW-1133">Transmembrane helix</keyword>
<evidence type="ECO:0000256" key="2">
    <source>
        <dbReference type="ARBA" id="ARBA00023015"/>
    </source>
</evidence>
<feature type="transmembrane region" description="Helical" evidence="6">
    <location>
        <begin position="20"/>
        <end position="42"/>
    </location>
</feature>
<proteinExistence type="predicted"/>
<sequence>MHPPLGSDMSRQYGDRHTPMAVKCTGVGYWTIIHFILNFVLFSKGQCETDSYRFLAKNGGYVWVLTQATLIYGNRGQKPNSVVCVNFVTR</sequence>